<dbReference type="GO" id="GO:0005634">
    <property type="term" value="C:nucleus"/>
    <property type="evidence" value="ECO:0007669"/>
    <property type="project" value="TreeGrafter"/>
</dbReference>
<dbReference type="PANTHER" id="PTHR23098:SF16">
    <property type="entry name" value="REGULATORY PROTEIN ZESTE"/>
    <property type="match status" value="1"/>
</dbReference>
<evidence type="ECO:0000256" key="2">
    <source>
        <dbReference type="SAM" id="MobiDB-lite"/>
    </source>
</evidence>
<feature type="region of interest" description="Disordered" evidence="2">
    <location>
        <begin position="79"/>
        <end position="98"/>
    </location>
</feature>
<evidence type="ECO:0000259" key="3">
    <source>
        <dbReference type="PROSITE" id="PS50090"/>
    </source>
</evidence>
<feature type="coiled-coil region" evidence="1">
    <location>
        <begin position="227"/>
        <end position="295"/>
    </location>
</feature>
<feature type="domain" description="Myb-like" evidence="3">
    <location>
        <begin position="5"/>
        <end position="77"/>
    </location>
</feature>
<dbReference type="PROSITE" id="PS50090">
    <property type="entry name" value="MYB_LIKE"/>
    <property type="match status" value="1"/>
</dbReference>
<reference evidence="5" key="1">
    <citation type="submission" date="2025-08" db="UniProtKB">
        <authorList>
            <consortium name="RefSeq"/>
        </authorList>
    </citation>
    <scope>IDENTIFICATION</scope>
</reference>
<dbReference type="Pfam" id="PF13873">
    <property type="entry name" value="Myb_DNA-bind_5"/>
    <property type="match status" value="1"/>
</dbReference>
<dbReference type="RefSeq" id="XP_030059209.1">
    <property type="nucleotide sequence ID" value="XM_030203349.1"/>
</dbReference>
<proteinExistence type="predicted"/>
<feature type="compositionally biased region" description="Polar residues" evidence="2">
    <location>
        <begin position="308"/>
        <end position="318"/>
    </location>
</feature>
<feature type="compositionally biased region" description="Low complexity" evidence="2">
    <location>
        <begin position="173"/>
        <end position="192"/>
    </location>
</feature>
<dbReference type="PANTHER" id="PTHR23098">
    <property type="entry name" value="AGAP001331-PA-RELATED"/>
    <property type="match status" value="1"/>
</dbReference>
<dbReference type="OrthoDB" id="9940550at2759"/>
<dbReference type="InParanoid" id="A0A6P7Y8T1"/>
<dbReference type="KEGG" id="muo:115470288"/>
<feature type="compositionally biased region" description="Low complexity" evidence="2">
    <location>
        <begin position="327"/>
        <end position="337"/>
    </location>
</feature>
<evidence type="ECO:0000256" key="1">
    <source>
        <dbReference type="SAM" id="Coils"/>
    </source>
</evidence>
<dbReference type="AlphaFoldDB" id="A0A6P7Y8T1"/>
<name>A0A6P7Y8T1_9AMPH</name>
<evidence type="ECO:0000313" key="4">
    <source>
        <dbReference type="Proteomes" id="UP000515156"/>
    </source>
</evidence>
<feature type="region of interest" description="Disordered" evidence="2">
    <location>
        <begin position="308"/>
        <end position="347"/>
    </location>
</feature>
<gene>
    <name evidence="5" type="primary">LOC115470288</name>
</gene>
<protein>
    <submittedName>
        <fullName evidence="5">Nuclear apoptosis-inducing factor 1-like</fullName>
    </submittedName>
</protein>
<accession>A0A6P7Y8T1</accession>
<organism evidence="4 5">
    <name type="scientific">Microcaecilia unicolor</name>
    <dbReference type="NCBI Taxonomy" id="1415580"/>
    <lineage>
        <taxon>Eukaryota</taxon>
        <taxon>Metazoa</taxon>
        <taxon>Chordata</taxon>
        <taxon>Craniata</taxon>
        <taxon>Vertebrata</taxon>
        <taxon>Euteleostomi</taxon>
        <taxon>Amphibia</taxon>
        <taxon>Gymnophiona</taxon>
        <taxon>Siphonopidae</taxon>
        <taxon>Microcaecilia</taxon>
    </lineage>
</organism>
<keyword evidence="4" id="KW-1185">Reference proteome</keyword>
<feature type="region of interest" description="Disordered" evidence="2">
    <location>
        <begin position="111"/>
        <end position="212"/>
    </location>
</feature>
<sequence length="397" mass="43987">MAPRLPPTRKGNFSDAEIELLVQEIDRRHTFLFAPTGQRLAATTKQREWEAVRDHLNAVFHSGRDVEDCKRKWRRLRRDVRQKAGGNPPAHDTANLTPLERIVHRLLPQEGIHGVPGTLDTSAQPEGTGDDSHSDEAGPSGLQAQQRTAAAAAAAAEDEEALPPLPSPPSLPSPAAAAAERIPAATPAAAFADNEEDGERGSPPRQRLSSHRRQLMRVTTQLLRHNVELHEHRREKLQVQQEKLQVQREVLQVQREMLQVQREALQVQREAVEGQHAMLQQLQQLEHSIEGLRRDLTPPTPAVLQHQELASTSSSGQQPAAKRRTLRSSASPATAAPPTRPAPILGPVARLEGSTTRWPAFERAAEEAGCHLHTQDMSYKWGSQYLLRNTGFVFTES</sequence>
<dbReference type="GeneID" id="115470288"/>
<evidence type="ECO:0000313" key="5">
    <source>
        <dbReference type="RefSeq" id="XP_030059209.1"/>
    </source>
</evidence>
<dbReference type="Proteomes" id="UP000515156">
    <property type="component" value="Chromosome 1"/>
</dbReference>
<dbReference type="InterPro" id="IPR028002">
    <property type="entry name" value="Myb_DNA-bind_5"/>
</dbReference>
<keyword evidence="1" id="KW-0175">Coiled coil</keyword>
<feature type="compositionally biased region" description="Pro residues" evidence="2">
    <location>
        <begin position="163"/>
        <end position="172"/>
    </location>
</feature>
<dbReference type="InterPro" id="IPR001005">
    <property type="entry name" value="SANT/Myb"/>
</dbReference>